<gene>
    <name evidence="2" type="ORF">BAE39_23395</name>
</gene>
<evidence type="ECO:0000313" key="2">
    <source>
        <dbReference type="EMBL" id="OBP70543.1"/>
    </source>
</evidence>
<name>A0A1A5J0W1_RHILI</name>
<accession>A0A1A5J0W1</accession>
<protein>
    <submittedName>
        <fullName evidence="2">Uncharacterized protein</fullName>
    </submittedName>
</protein>
<dbReference type="AlphaFoldDB" id="A0A1A5J0W1"/>
<comment type="caution">
    <text evidence="2">The sequence shown here is derived from an EMBL/GenBank/DDBJ whole genome shotgun (WGS) entry which is preliminary data.</text>
</comment>
<evidence type="ECO:0000256" key="1">
    <source>
        <dbReference type="SAM" id="MobiDB-lite"/>
    </source>
</evidence>
<dbReference type="EMBL" id="LZTJ01000033">
    <property type="protein sequence ID" value="OBP70543.1"/>
    <property type="molecule type" value="Genomic_DNA"/>
</dbReference>
<evidence type="ECO:0000313" key="3">
    <source>
        <dbReference type="Proteomes" id="UP000093748"/>
    </source>
</evidence>
<dbReference type="Proteomes" id="UP000093748">
    <property type="component" value="Unassembled WGS sequence"/>
</dbReference>
<sequence>MLFAVQHGQNKEAVGKGGLTRAVARPRTPVNDRGTMFGHCLTESFRGEPARGSAGGFVLIALFRR</sequence>
<reference evidence="3" key="1">
    <citation type="submission" date="2016-06" db="EMBL/GenBank/DDBJ databases">
        <title>NZP2037 Pacbio-Illumina hybrid assembly.</title>
        <authorList>
            <person name="Ramsay J.P."/>
        </authorList>
    </citation>
    <scope>NUCLEOTIDE SEQUENCE [LARGE SCALE GENOMIC DNA]</scope>
    <source>
        <strain evidence="3">R7ANS::ICEMlSym2042</strain>
    </source>
</reference>
<feature type="region of interest" description="Disordered" evidence="1">
    <location>
        <begin position="1"/>
        <end position="21"/>
    </location>
</feature>
<organism evidence="2 3">
    <name type="scientific">Rhizobium loti</name>
    <name type="common">Mesorhizobium loti</name>
    <dbReference type="NCBI Taxonomy" id="381"/>
    <lineage>
        <taxon>Bacteria</taxon>
        <taxon>Pseudomonadati</taxon>
        <taxon>Pseudomonadota</taxon>
        <taxon>Alphaproteobacteria</taxon>
        <taxon>Hyphomicrobiales</taxon>
        <taxon>Phyllobacteriaceae</taxon>
        <taxon>Mesorhizobium</taxon>
    </lineage>
</organism>
<proteinExistence type="predicted"/>